<evidence type="ECO:0000256" key="8">
    <source>
        <dbReference type="ARBA" id="ARBA00049568"/>
    </source>
</evidence>
<dbReference type="GO" id="GO:0031902">
    <property type="term" value="C:late endosome membrane"/>
    <property type="evidence" value="ECO:0007669"/>
    <property type="project" value="UniProtKB-SubCell"/>
</dbReference>
<comment type="similarity">
    <text evidence="2">Belongs to the AB hydrolase superfamily.</text>
</comment>
<evidence type="ECO:0000256" key="1">
    <source>
        <dbReference type="ARBA" id="ARBA00001613"/>
    </source>
</evidence>
<dbReference type="Proteomes" id="UP000515135">
    <property type="component" value="Unplaced"/>
</dbReference>
<dbReference type="AlphaFoldDB" id="A0A6P4ZV46"/>
<dbReference type="PANTHER" id="PTHR43798:SF5">
    <property type="entry name" value="MONOACYLGLYCEROL LIPASE ABHD6"/>
    <property type="match status" value="1"/>
</dbReference>
<evidence type="ECO:0000259" key="10">
    <source>
        <dbReference type="Pfam" id="PF00561"/>
    </source>
</evidence>
<dbReference type="OrthoDB" id="6431331at2759"/>
<feature type="transmembrane region" description="Helical" evidence="9">
    <location>
        <begin position="16"/>
        <end position="39"/>
    </location>
</feature>
<keyword evidence="9" id="KW-1133">Transmembrane helix</keyword>
<comment type="catalytic activity">
    <reaction evidence="7">
        <text>1-dodecanoylglycerol + H2O = dodecanoate + glycerol + H(+)</text>
        <dbReference type="Rhea" id="RHEA:44316"/>
        <dbReference type="ChEBI" id="CHEBI:15377"/>
        <dbReference type="ChEBI" id="CHEBI:15378"/>
        <dbReference type="ChEBI" id="CHEBI:17754"/>
        <dbReference type="ChEBI" id="CHEBI:18262"/>
        <dbReference type="ChEBI" id="CHEBI:75539"/>
    </reaction>
</comment>
<dbReference type="InterPro" id="IPR050266">
    <property type="entry name" value="AB_hydrolase_sf"/>
</dbReference>
<reference evidence="12" key="1">
    <citation type="submission" date="2025-08" db="UniProtKB">
        <authorList>
            <consortium name="RefSeq"/>
        </authorList>
    </citation>
    <scope>IDENTIFICATION</scope>
    <source>
        <tissue evidence="12">Gonad</tissue>
    </source>
</reference>
<dbReference type="PRINTS" id="PR00111">
    <property type="entry name" value="ABHYDROLASE"/>
</dbReference>
<dbReference type="PANTHER" id="PTHR43798">
    <property type="entry name" value="MONOACYLGLYCEROL LIPASE"/>
    <property type="match status" value="1"/>
</dbReference>
<evidence type="ECO:0000313" key="12">
    <source>
        <dbReference type="RefSeq" id="XP_019640778.1"/>
    </source>
</evidence>
<dbReference type="InterPro" id="IPR000073">
    <property type="entry name" value="AB_hydrolase_1"/>
</dbReference>
<keyword evidence="11" id="KW-1185">Reference proteome</keyword>
<evidence type="ECO:0000256" key="6">
    <source>
        <dbReference type="ARBA" id="ARBA00046308"/>
    </source>
</evidence>
<dbReference type="GO" id="GO:0031966">
    <property type="term" value="C:mitochondrial membrane"/>
    <property type="evidence" value="ECO:0007669"/>
    <property type="project" value="UniProtKB-SubCell"/>
</dbReference>
<evidence type="ECO:0000256" key="4">
    <source>
        <dbReference type="ARBA" id="ARBA00037797"/>
    </source>
</evidence>
<gene>
    <name evidence="12" type="primary">LOC109482496</name>
</gene>
<evidence type="ECO:0000256" key="9">
    <source>
        <dbReference type="SAM" id="Phobius"/>
    </source>
</evidence>
<evidence type="ECO:0000256" key="3">
    <source>
        <dbReference type="ARBA" id="ARBA00013254"/>
    </source>
</evidence>
<dbReference type="Pfam" id="PF00561">
    <property type="entry name" value="Abhydrolase_1"/>
    <property type="match status" value="1"/>
</dbReference>
<dbReference type="GO" id="GO:0046464">
    <property type="term" value="P:acylglycerol catabolic process"/>
    <property type="evidence" value="ECO:0007669"/>
    <property type="project" value="TreeGrafter"/>
</dbReference>
<dbReference type="RefSeq" id="XP_019640778.1">
    <property type="nucleotide sequence ID" value="XM_019785219.1"/>
</dbReference>
<organism evidence="11 12">
    <name type="scientific">Branchiostoma belcheri</name>
    <name type="common">Amphioxus</name>
    <dbReference type="NCBI Taxonomy" id="7741"/>
    <lineage>
        <taxon>Eukaryota</taxon>
        <taxon>Metazoa</taxon>
        <taxon>Chordata</taxon>
        <taxon>Cephalochordata</taxon>
        <taxon>Leptocardii</taxon>
        <taxon>Amphioxiformes</taxon>
        <taxon>Branchiostomatidae</taxon>
        <taxon>Branchiostoma</taxon>
    </lineage>
</organism>
<sequence length="343" mass="38150">MSAQSGDSADMSALPFLRLLVAGVSTLTLVPLASLVYFYNTKPEIIIRAIRKAVIWRAGLTVRFVTVEGYRLAYAERGRPSDTQPSVVFLHGFSTSKDTWANFIKALPQNLHIIPLDLPGHGESDRNPGQDLSMEGMANTLHRFVCAVGLDRKPFHLVGTSMGGGIAGLYAAAYRSNIALLTLFCPLGVVTPVHSRMMRAFLEGRNMLVPKTLDDFREMTEINSYRYKIGKLKLPDKLLYCALADRAPHNDFFQKLSDELGRKEKWDVLQRSMGNISAPTHVIWGREDDVLDVSGAEVVREGVPNCRLDILDDCGHVLVNEKTRQAVAVFIDFREGVLNGYKK</sequence>
<dbReference type="EC" id="3.1.1.23" evidence="3"/>
<evidence type="ECO:0000313" key="11">
    <source>
        <dbReference type="Proteomes" id="UP000515135"/>
    </source>
</evidence>
<evidence type="ECO:0000256" key="7">
    <source>
        <dbReference type="ARBA" id="ARBA00047662"/>
    </source>
</evidence>
<dbReference type="GeneID" id="109482496"/>
<feature type="domain" description="AB hydrolase-1" evidence="10">
    <location>
        <begin position="85"/>
        <end position="319"/>
    </location>
</feature>
<dbReference type="KEGG" id="bbel:109482496"/>
<evidence type="ECO:0000256" key="2">
    <source>
        <dbReference type="ARBA" id="ARBA00008645"/>
    </source>
</evidence>
<comment type="catalytic activity">
    <reaction evidence="1">
        <text>Hydrolyzes glycerol monoesters of long-chain fatty acids.</text>
        <dbReference type="EC" id="3.1.1.23"/>
    </reaction>
</comment>
<dbReference type="GO" id="GO:0047372">
    <property type="term" value="F:monoacylglycerol lipase activity"/>
    <property type="evidence" value="ECO:0007669"/>
    <property type="project" value="UniProtKB-EC"/>
</dbReference>
<comment type="subcellular location">
    <subcellularLocation>
        <location evidence="4">Late endosome membrane</location>
        <topology evidence="4">Single-pass type II membrane protein</topology>
    </subcellularLocation>
    <subcellularLocation>
        <location evidence="5">Lysosome membrane</location>
        <topology evidence="5">Single-pass type II membrane protein</topology>
    </subcellularLocation>
    <subcellularLocation>
        <location evidence="6">Mitochondrion membrane</location>
        <topology evidence="6">Single-pass type II membrane protein</topology>
    </subcellularLocation>
</comment>
<protein>
    <recommendedName>
        <fullName evidence="3">acylglycerol lipase</fullName>
        <ecNumber evidence="3">3.1.1.23</ecNumber>
    </recommendedName>
</protein>
<accession>A0A6P4ZV46</accession>
<dbReference type="SUPFAM" id="SSF53474">
    <property type="entry name" value="alpha/beta-Hydrolases"/>
    <property type="match status" value="1"/>
</dbReference>
<dbReference type="Gene3D" id="3.40.50.1820">
    <property type="entry name" value="alpha/beta hydrolase"/>
    <property type="match status" value="1"/>
</dbReference>
<keyword evidence="9" id="KW-0812">Transmembrane</keyword>
<dbReference type="InterPro" id="IPR029058">
    <property type="entry name" value="AB_hydrolase_fold"/>
</dbReference>
<name>A0A6P4ZV46_BRABE</name>
<evidence type="ECO:0000256" key="5">
    <source>
        <dbReference type="ARBA" id="ARBA00037874"/>
    </source>
</evidence>
<keyword evidence="9" id="KW-0472">Membrane</keyword>
<dbReference type="GO" id="GO:0005765">
    <property type="term" value="C:lysosomal membrane"/>
    <property type="evidence" value="ECO:0007669"/>
    <property type="project" value="UniProtKB-SubCell"/>
</dbReference>
<comment type="function">
    <text evidence="8">Lipase that preferentially hydrolysis medium-chain saturated monoacylglycerols including 2-arachidonoylglycerol. Through 2-arachidonoylglycerol degradation may regulate endocannabinoid signaling pathways. Also has a lysophosphatidyl lipase activity with a preference for lysophosphatidylglycerol among other lysophospholipids. Also able to degrade bis(monoacylglycero)phosphate (BMP) and constitutes the major enzyme for BMP catabolism. BMP, also known as lysobisphosphatidic acid, is enriched in late endosomes and lysosomes and plays a key role in the formation of intraluminal vesicles and in lipid sorting.</text>
</comment>
<proteinExistence type="inferred from homology"/>